<dbReference type="SUPFAM" id="SSF49777">
    <property type="entry name" value="PEBP-like"/>
    <property type="match status" value="1"/>
</dbReference>
<gene>
    <name evidence="1" type="ORF">BAE39_26190</name>
</gene>
<dbReference type="PANTHER" id="PTHR30289:SF1">
    <property type="entry name" value="PEBP (PHOSPHATIDYLETHANOLAMINE-BINDING PROTEIN) FAMILY PROTEIN"/>
    <property type="match status" value="1"/>
</dbReference>
<sequence length="152" mass="16733">MPLNIKDLKITSADFQPLGKMRDEHAGDKGNVLPRLTISGVPAGTKELAVICHDPDAPLPNGFTHWVVYGIDPTATDLSGAQEKFRVGPNGAGGKQYYGPQPPAGHGEHHYYFWVYALDTKVEGTPTREEFLQKYAGNIIEQNRIVGIYENK</sequence>
<reference evidence="2" key="1">
    <citation type="submission" date="2016-06" db="EMBL/GenBank/DDBJ databases">
        <title>NZP2037 Pacbio-Illumina hybrid assembly.</title>
        <authorList>
            <person name="Ramsay J.P."/>
        </authorList>
    </citation>
    <scope>NUCLEOTIDE SEQUENCE [LARGE SCALE GENOMIC DNA]</scope>
    <source>
        <strain evidence="2">R7ANS::ICEMlSym2042</strain>
    </source>
</reference>
<protein>
    <submittedName>
        <fullName evidence="1">PEBP family protein</fullName>
    </submittedName>
</protein>
<dbReference type="AlphaFoldDB" id="A0A1A5HMP4"/>
<dbReference type="EMBL" id="LZTJ01000036">
    <property type="protein sequence ID" value="OBP68194.1"/>
    <property type="molecule type" value="Genomic_DNA"/>
</dbReference>
<dbReference type="Gene3D" id="3.90.280.10">
    <property type="entry name" value="PEBP-like"/>
    <property type="match status" value="1"/>
</dbReference>
<dbReference type="NCBIfam" id="TIGR00481">
    <property type="entry name" value="YbhB/YbcL family Raf kinase inhibitor-like protein"/>
    <property type="match status" value="1"/>
</dbReference>
<dbReference type="GeneID" id="66685760"/>
<dbReference type="PANTHER" id="PTHR30289">
    <property type="entry name" value="UNCHARACTERIZED PROTEIN YBCL-RELATED"/>
    <property type="match status" value="1"/>
</dbReference>
<dbReference type="InterPro" id="IPR005247">
    <property type="entry name" value="YbhB_YbcL/LppC-like"/>
</dbReference>
<accession>A0A1A5HMP4</accession>
<evidence type="ECO:0000313" key="2">
    <source>
        <dbReference type="Proteomes" id="UP000093748"/>
    </source>
</evidence>
<dbReference type="OrthoDB" id="9797506at2"/>
<dbReference type="Proteomes" id="UP000093748">
    <property type="component" value="Unassembled WGS sequence"/>
</dbReference>
<comment type="caution">
    <text evidence="1">The sequence shown here is derived from an EMBL/GenBank/DDBJ whole genome shotgun (WGS) entry which is preliminary data.</text>
</comment>
<name>A0A1A5HMP4_RHILI</name>
<dbReference type="InterPro" id="IPR036610">
    <property type="entry name" value="PEBP-like_sf"/>
</dbReference>
<dbReference type="CDD" id="cd00865">
    <property type="entry name" value="PEBP_bact_arch"/>
    <property type="match status" value="1"/>
</dbReference>
<dbReference type="Pfam" id="PF01161">
    <property type="entry name" value="PBP"/>
    <property type="match status" value="1"/>
</dbReference>
<proteinExistence type="predicted"/>
<evidence type="ECO:0000313" key="1">
    <source>
        <dbReference type="EMBL" id="OBP68194.1"/>
    </source>
</evidence>
<dbReference type="RefSeq" id="WP_010914329.1">
    <property type="nucleotide sequence ID" value="NZ_LZTH01000018.1"/>
</dbReference>
<organism evidence="1 2">
    <name type="scientific">Rhizobium loti</name>
    <name type="common">Mesorhizobium loti</name>
    <dbReference type="NCBI Taxonomy" id="381"/>
    <lineage>
        <taxon>Bacteria</taxon>
        <taxon>Pseudomonadati</taxon>
        <taxon>Pseudomonadota</taxon>
        <taxon>Alphaproteobacteria</taxon>
        <taxon>Hyphomicrobiales</taxon>
        <taxon>Phyllobacteriaceae</taxon>
        <taxon>Mesorhizobium</taxon>
    </lineage>
</organism>
<dbReference type="InterPro" id="IPR008914">
    <property type="entry name" value="PEBP"/>
</dbReference>